<proteinExistence type="predicted"/>
<reference evidence="1" key="1">
    <citation type="submission" date="2021-06" db="EMBL/GenBank/DDBJ databases">
        <authorList>
            <person name="Kallberg Y."/>
            <person name="Tangrot J."/>
            <person name="Rosling A."/>
        </authorList>
    </citation>
    <scope>NUCLEOTIDE SEQUENCE</scope>
    <source>
        <strain evidence="1">UK204</strain>
    </source>
</reference>
<gene>
    <name evidence="1" type="ORF">FCALED_LOCUS4685</name>
</gene>
<comment type="caution">
    <text evidence="1">The sequence shown here is derived from an EMBL/GenBank/DDBJ whole genome shotgun (WGS) entry which is preliminary data.</text>
</comment>
<protein>
    <submittedName>
        <fullName evidence="1">16462_t:CDS:1</fullName>
    </submittedName>
</protein>
<evidence type="ECO:0000313" key="2">
    <source>
        <dbReference type="Proteomes" id="UP000789570"/>
    </source>
</evidence>
<organism evidence="1 2">
    <name type="scientific">Funneliformis caledonium</name>
    <dbReference type="NCBI Taxonomy" id="1117310"/>
    <lineage>
        <taxon>Eukaryota</taxon>
        <taxon>Fungi</taxon>
        <taxon>Fungi incertae sedis</taxon>
        <taxon>Mucoromycota</taxon>
        <taxon>Glomeromycotina</taxon>
        <taxon>Glomeromycetes</taxon>
        <taxon>Glomerales</taxon>
        <taxon>Glomeraceae</taxon>
        <taxon>Funneliformis</taxon>
    </lineage>
</organism>
<keyword evidence="2" id="KW-1185">Reference proteome</keyword>
<dbReference type="AlphaFoldDB" id="A0A9N9A9A2"/>
<dbReference type="Proteomes" id="UP000789570">
    <property type="component" value="Unassembled WGS sequence"/>
</dbReference>
<accession>A0A9N9A9A2</accession>
<dbReference type="EMBL" id="CAJVPQ010000934">
    <property type="protein sequence ID" value="CAG8520752.1"/>
    <property type="molecule type" value="Genomic_DNA"/>
</dbReference>
<sequence>MLNFFHYRIIKPLKFRSESCIISNNKETANEDIELSFIKIVRRIDNRTIEGISDETIRKINNRTVRGISDRTVGEISSRTVREISGRTIGKTCIRIEVIRRDIVEVELIFLVILSKTSNSEPVISIRECIISLEISIPEKKRSLDKTSKAIEYN</sequence>
<evidence type="ECO:0000313" key="1">
    <source>
        <dbReference type="EMBL" id="CAG8520752.1"/>
    </source>
</evidence>
<name>A0A9N9A9A2_9GLOM</name>